<protein>
    <submittedName>
        <fullName evidence="1">Uncharacterized protein</fullName>
    </submittedName>
</protein>
<dbReference type="Proteomes" id="UP000730739">
    <property type="component" value="Unassembled WGS sequence"/>
</dbReference>
<keyword evidence="2" id="KW-1185">Reference proteome</keyword>
<accession>A0ABS4R296</accession>
<name>A0ABS4R296_9HYPH</name>
<proteinExistence type="predicted"/>
<comment type="caution">
    <text evidence="1">The sequence shown here is derived from an EMBL/GenBank/DDBJ whole genome shotgun (WGS) entry which is preliminary data.</text>
</comment>
<organism evidence="1 2">
    <name type="scientific">Sinorhizobium kostiense</name>
    <dbReference type="NCBI Taxonomy" id="76747"/>
    <lineage>
        <taxon>Bacteria</taxon>
        <taxon>Pseudomonadati</taxon>
        <taxon>Pseudomonadota</taxon>
        <taxon>Alphaproteobacteria</taxon>
        <taxon>Hyphomicrobiales</taxon>
        <taxon>Rhizobiaceae</taxon>
        <taxon>Sinorhizobium/Ensifer group</taxon>
        <taxon>Sinorhizobium</taxon>
    </lineage>
</organism>
<evidence type="ECO:0000313" key="2">
    <source>
        <dbReference type="Proteomes" id="UP000730739"/>
    </source>
</evidence>
<evidence type="ECO:0000313" key="1">
    <source>
        <dbReference type="EMBL" id="MBP2236516.1"/>
    </source>
</evidence>
<dbReference type="EMBL" id="JAGILA010000003">
    <property type="protein sequence ID" value="MBP2236516.1"/>
    <property type="molecule type" value="Genomic_DNA"/>
</dbReference>
<sequence>MAAESLSDVDAPRVESRPASIRAVLDALWIEFNQLGGNNRTCIASALPPVFPGSAGLIMMLLSRPN</sequence>
<gene>
    <name evidence="1" type="ORF">J2Z31_003030</name>
</gene>
<reference evidence="1 2" key="1">
    <citation type="submission" date="2021-03" db="EMBL/GenBank/DDBJ databases">
        <title>Genomic Encyclopedia of Type Strains, Phase IV (KMG-IV): sequencing the most valuable type-strain genomes for metagenomic binning, comparative biology and taxonomic classification.</title>
        <authorList>
            <person name="Goeker M."/>
        </authorList>
    </citation>
    <scope>NUCLEOTIDE SEQUENCE [LARGE SCALE GENOMIC DNA]</scope>
    <source>
        <strain evidence="1 2">DSM 13372</strain>
    </source>
</reference>